<feature type="transmembrane region" description="Helical" evidence="1">
    <location>
        <begin position="426"/>
        <end position="446"/>
    </location>
</feature>
<feature type="transmembrane region" description="Helical" evidence="1">
    <location>
        <begin position="355"/>
        <end position="375"/>
    </location>
</feature>
<dbReference type="GO" id="GO:0005886">
    <property type="term" value="C:plasma membrane"/>
    <property type="evidence" value="ECO:0007669"/>
    <property type="project" value="TreeGrafter"/>
</dbReference>
<proteinExistence type="predicted"/>
<protein>
    <submittedName>
        <fullName evidence="2">Efflux RND transporter permease subunit</fullName>
    </submittedName>
</protein>
<keyword evidence="1" id="KW-0472">Membrane</keyword>
<dbReference type="InterPro" id="IPR027463">
    <property type="entry name" value="AcrB_DN_DC_subdom"/>
</dbReference>
<keyword evidence="1" id="KW-1133">Transmembrane helix</keyword>
<feature type="transmembrane region" description="Helical" evidence="1">
    <location>
        <begin position="458"/>
        <end position="479"/>
    </location>
</feature>
<dbReference type="PANTHER" id="PTHR32063:SF0">
    <property type="entry name" value="SWARMING MOTILITY PROTEIN SWRC"/>
    <property type="match status" value="1"/>
</dbReference>
<dbReference type="SUPFAM" id="SSF82866">
    <property type="entry name" value="Multidrug efflux transporter AcrB transmembrane domain"/>
    <property type="match status" value="2"/>
</dbReference>
<dbReference type="EMBL" id="DTKQ01000006">
    <property type="protein sequence ID" value="HGZ78469.1"/>
    <property type="molecule type" value="Genomic_DNA"/>
</dbReference>
<dbReference type="Gene3D" id="3.30.2090.10">
    <property type="entry name" value="Multidrug efflux transporter AcrB TolC docking domain, DN and DC subdomains"/>
    <property type="match status" value="2"/>
</dbReference>
<feature type="transmembrane region" description="Helical" evidence="1">
    <location>
        <begin position="970"/>
        <end position="997"/>
    </location>
</feature>
<dbReference type="SUPFAM" id="SSF82693">
    <property type="entry name" value="Multidrug efflux transporter AcrB pore domain, PN1, PN2, PC1 and PC2 subdomains"/>
    <property type="match status" value="2"/>
</dbReference>
<dbReference type="PANTHER" id="PTHR32063">
    <property type="match status" value="1"/>
</dbReference>
<keyword evidence="1" id="KW-0812">Transmembrane</keyword>
<sequence length="1003" mass="111118">MNVARQAAKRPVAVFMLLLAIAALGVIAIRRLHLELIPNLEYPYAAVFATYMGAGTEEVEQLVTEPLERVIATVPGVKRFTSVSQPGFSFILIEYAWGVDVLSASSRLERYLSLAQANLPEQVKPSVVEFDPSLLPVFVFSTEQDVESFVDQIKRLPDVAGVEVLGKANKRVVVRLDPEKVEQFGLDLSLMEMFLSGNAIYPMGQVKDENGNVYPITVDARFRNLEELRNAIVGFRGLTYQTAMSGQLPKLLVPIRLGQVASIEVVEEEVRGVVRVNGHSTNVVAVRKRSGANTVESVRQIKNLLKQLKVSYTPLIDQSLYTQRAVNNLLKNLLLGLLCASIVVAIFVPNVFSTLIVSLSIPVSLIIAIILMYFFELNFDLLTLGGLTMAVGMLVDNAIVVFENIFRHKSEGQDYLEAASRGTKEVFGAIFASTATTVIVFVPLLFTESFAATMFKYFAATLSLALGASLAVAGVLVPAGSKWIMSRKIEAYEKFRITYKNSLERLLDRKVVVLPLVLVILLFSVFVLMNRPRSFTPKFESNTLSIVVKMNEQAGYEKTSQVVSELEKFILERKEKFNVQHVYCEVGITSELSQIVGGASEDKATIYVWFGGKRTEYVENKKALLSELQKFQIQGATLSVGESDFMSELFGYPLTIVLRGKDIDLLLKEAERLSDALKQKGIGQVAVRGKATLQTMMVDIDRTKAIFSGLLPGQLLMEFQRRTVGQAIGIVSTEEGSLPVFLKVSSLGTVEDVEGVVFKNMRNQQIPLDVIANVEKRQTLTSISHMNGERVVYVDVTESQFSVSKLTRIAEETINDLKLKVDHEFSGQKNSMDTLFSEFRTIIIIAAILVYMFLAAQFESLVVPFVIFMSVPIALVALTLTMVIFNYELNLPVLVGSLTLVGTVVNNAIVMVSFVLQRRREAKEVSFRTIITESASLRLRPILMTSLTTILALLPVALSRAEGSELESPIAWTIILGLSITTLFTLYVVPMLLELLLKRSTRA</sequence>
<name>A0A832MMA4_9THEM</name>
<dbReference type="Gene3D" id="3.30.70.1440">
    <property type="entry name" value="Multidrug efflux transporter AcrB pore domain"/>
    <property type="match status" value="1"/>
</dbReference>
<dbReference type="GO" id="GO:0042910">
    <property type="term" value="F:xenobiotic transmembrane transporter activity"/>
    <property type="evidence" value="ECO:0007669"/>
    <property type="project" value="TreeGrafter"/>
</dbReference>
<evidence type="ECO:0000313" key="2">
    <source>
        <dbReference type="EMBL" id="HGZ78469.1"/>
    </source>
</evidence>
<feature type="transmembrane region" description="Helical" evidence="1">
    <location>
        <begin position="891"/>
        <end position="916"/>
    </location>
</feature>
<feature type="transmembrane region" description="Helical" evidence="1">
    <location>
        <begin position="329"/>
        <end position="348"/>
    </location>
</feature>
<dbReference type="InterPro" id="IPR001036">
    <property type="entry name" value="Acrflvin-R"/>
</dbReference>
<gene>
    <name evidence="2" type="ORF">ENW55_00595</name>
</gene>
<feature type="transmembrane region" description="Helical" evidence="1">
    <location>
        <begin position="381"/>
        <end position="406"/>
    </location>
</feature>
<dbReference type="Pfam" id="PF00873">
    <property type="entry name" value="ACR_tran"/>
    <property type="match status" value="1"/>
</dbReference>
<dbReference type="PRINTS" id="PR00702">
    <property type="entry name" value="ACRIFLAVINRP"/>
</dbReference>
<dbReference type="Gene3D" id="1.20.1640.10">
    <property type="entry name" value="Multidrug efflux transporter AcrB transmembrane domain"/>
    <property type="match status" value="2"/>
</dbReference>
<feature type="transmembrane region" description="Helical" evidence="1">
    <location>
        <begin position="835"/>
        <end position="854"/>
    </location>
</feature>
<reference evidence="2" key="1">
    <citation type="journal article" date="2020" name="mSystems">
        <title>Genome- and Community-Level Interaction Insights into Carbon Utilization and Element Cycling Functions of Hydrothermarchaeota in Hydrothermal Sediment.</title>
        <authorList>
            <person name="Zhou Z."/>
            <person name="Liu Y."/>
            <person name="Xu W."/>
            <person name="Pan J."/>
            <person name="Luo Z.H."/>
            <person name="Li M."/>
        </authorList>
    </citation>
    <scope>NUCLEOTIDE SEQUENCE [LARGE SCALE GENOMIC DNA]</scope>
    <source>
        <strain evidence="2">SpSt-86</strain>
    </source>
</reference>
<organism evidence="2">
    <name type="scientific">Pseudothermotoga hypogea</name>
    <dbReference type="NCBI Taxonomy" id="57487"/>
    <lineage>
        <taxon>Bacteria</taxon>
        <taxon>Thermotogati</taxon>
        <taxon>Thermotogota</taxon>
        <taxon>Thermotogae</taxon>
        <taxon>Thermotogales</taxon>
        <taxon>Thermotogaceae</taxon>
        <taxon>Pseudothermotoga</taxon>
    </lineage>
</organism>
<feature type="transmembrane region" description="Helical" evidence="1">
    <location>
        <begin position="861"/>
        <end position="885"/>
    </location>
</feature>
<feature type="transmembrane region" description="Helical" evidence="1">
    <location>
        <begin position="937"/>
        <end position="958"/>
    </location>
</feature>
<dbReference type="Gene3D" id="3.30.70.1430">
    <property type="entry name" value="Multidrug efflux transporter AcrB pore domain"/>
    <property type="match status" value="2"/>
</dbReference>
<accession>A0A832MMA4</accession>
<feature type="transmembrane region" description="Helical" evidence="1">
    <location>
        <begin position="511"/>
        <end position="529"/>
    </location>
</feature>
<dbReference type="AlphaFoldDB" id="A0A832MMA4"/>
<evidence type="ECO:0000256" key="1">
    <source>
        <dbReference type="SAM" id="Phobius"/>
    </source>
</evidence>
<comment type="caution">
    <text evidence="2">The sequence shown here is derived from an EMBL/GenBank/DDBJ whole genome shotgun (WGS) entry which is preliminary data.</text>
</comment>
<dbReference type="Gene3D" id="3.30.70.1320">
    <property type="entry name" value="Multidrug efflux transporter AcrB pore domain like"/>
    <property type="match status" value="1"/>
</dbReference>